<organism evidence="1">
    <name type="scientific">Sipha flava</name>
    <name type="common">yellow sugarcane aphid</name>
    <dbReference type="NCBI Taxonomy" id="143950"/>
    <lineage>
        <taxon>Eukaryota</taxon>
        <taxon>Metazoa</taxon>
        <taxon>Ecdysozoa</taxon>
        <taxon>Arthropoda</taxon>
        <taxon>Hexapoda</taxon>
        <taxon>Insecta</taxon>
        <taxon>Pterygota</taxon>
        <taxon>Neoptera</taxon>
        <taxon>Paraneoptera</taxon>
        <taxon>Hemiptera</taxon>
        <taxon>Sternorrhyncha</taxon>
        <taxon>Aphidomorpha</taxon>
        <taxon>Aphidoidea</taxon>
        <taxon>Aphididae</taxon>
        <taxon>Sipha</taxon>
    </lineage>
</organism>
<accession>A0A2S2PXV4</accession>
<dbReference type="AlphaFoldDB" id="A0A2S2PXV4"/>
<protein>
    <submittedName>
        <fullName evidence="1">Uncharacterized protein</fullName>
    </submittedName>
</protein>
<reference evidence="1" key="1">
    <citation type="submission" date="2018-04" db="EMBL/GenBank/DDBJ databases">
        <title>Transcriptome assembly of Sipha flava.</title>
        <authorList>
            <person name="Scully E.D."/>
            <person name="Geib S.M."/>
            <person name="Palmer N.A."/>
            <person name="Koch K."/>
            <person name="Bradshaw J."/>
            <person name="Heng-Moss T."/>
            <person name="Sarath G."/>
        </authorList>
    </citation>
    <scope>NUCLEOTIDE SEQUENCE</scope>
</reference>
<evidence type="ECO:0000313" key="1">
    <source>
        <dbReference type="EMBL" id="MBY69742.1"/>
    </source>
</evidence>
<name>A0A2S2PXV4_9HEMI</name>
<proteinExistence type="predicted"/>
<sequence length="101" mass="11251">MFFLPIEESKKVAKNQAATMMYNKLRNITSNIVTLKKNIHENKVKDNGISDDPCAGLNRESAIAAVIDAPVPTLDDDKRAGKVNKRPMLEMSNLIGVYRYG</sequence>
<dbReference type="EMBL" id="GGMS01000539">
    <property type="protein sequence ID" value="MBY69742.1"/>
    <property type="molecule type" value="Transcribed_RNA"/>
</dbReference>
<gene>
    <name evidence="1" type="ORF">g.94872</name>
</gene>